<dbReference type="InterPro" id="IPR001303">
    <property type="entry name" value="Aldolase_II/adducin_N"/>
</dbReference>
<dbReference type="SMART" id="SM01007">
    <property type="entry name" value="Aldolase_II"/>
    <property type="match status" value="1"/>
</dbReference>
<reference evidence="4 5" key="1">
    <citation type="submission" date="2018-12" db="EMBL/GenBank/DDBJ databases">
        <authorList>
            <consortium name="Pathogen Informatics"/>
        </authorList>
    </citation>
    <scope>NUCLEOTIDE SEQUENCE [LARGE SCALE GENOMIC DNA]</scope>
    <source>
        <strain evidence="4 5">NCTC13079</strain>
    </source>
</reference>
<dbReference type="SUPFAM" id="SSF53639">
    <property type="entry name" value="AraD/HMP-PK domain-like"/>
    <property type="match status" value="1"/>
</dbReference>
<keyword evidence="5" id="KW-1185">Reference proteome</keyword>
<dbReference type="PANTHER" id="PTHR22789:SF0">
    <property type="entry name" value="3-OXO-TETRONATE 4-PHOSPHATE DECARBOXYLASE-RELATED"/>
    <property type="match status" value="1"/>
</dbReference>
<protein>
    <submittedName>
        <fullName evidence="4">L-fuculose phosphate aldolase</fullName>
        <ecNumber evidence="4">4.1.2.17</ecNumber>
    </submittedName>
</protein>
<dbReference type="GO" id="GO:0005829">
    <property type="term" value="C:cytosol"/>
    <property type="evidence" value="ECO:0007669"/>
    <property type="project" value="TreeGrafter"/>
</dbReference>
<dbReference type="EC" id="4.1.2.17" evidence="4"/>
<dbReference type="GO" id="GO:0046872">
    <property type="term" value="F:metal ion binding"/>
    <property type="evidence" value="ECO:0007669"/>
    <property type="project" value="UniProtKB-KW"/>
</dbReference>
<keyword evidence="2 4" id="KW-0456">Lyase</keyword>
<evidence type="ECO:0000256" key="2">
    <source>
        <dbReference type="ARBA" id="ARBA00023239"/>
    </source>
</evidence>
<evidence type="ECO:0000313" key="5">
    <source>
        <dbReference type="Proteomes" id="UP000269544"/>
    </source>
</evidence>
<dbReference type="Proteomes" id="UP000269544">
    <property type="component" value="Chromosome"/>
</dbReference>
<dbReference type="GO" id="GO:0008738">
    <property type="term" value="F:L-fuculose-phosphate aldolase activity"/>
    <property type="evidence" value="ECO:0007669"/>
    <property type="project" value="UniProtKB-EC"/>
</dbReference>
<accession>A0A3S4YVP4</accession>
<dbReference type="AlphaFoldDB" id="A0A3S4YVP4"/>
<sequence length="223" mass="24735">MDVQERRELIYYGKTLIEEGLAFGSGGNLSVRLDGSEKFMITPSGMDYFAIKERDLVAMDTYGNVVEGFRTPSSEWQMHAEIYDRRSDIHALIHTHSKYISVLSTLGEDLQAISYLIASSGTSRIPLAPYETFGTPALARSAAEHLGDRSKAVILANHGLIAGGKTLKEALEITKDLEFCAFLYITALSTGKEISFISDEKIDEVIARAKDYGQKSESNKKRR</sequence>
<dbReference type="PANTHER" id="PTHR22789">
    <property type="entry name" value="FUCULOSE PHOSPHATE ALDOLASE"/>
    <property type="match status" value="1"/>
</dbReference>
<feature type="domain" description="Class II aldolase/adducin N-terminal" evidence="3">
    <location>
        <begin position="7"/>
        <end position="185"/>
    </location>
</feature>
<dbReference type="Pfam" id="PF00596">
    <property type="entry name" value="Aldolase_II"/>
    <property type="match status" value="1"/>
</dbReference>
<keyword evidence="1" id="KW-0479">Metal-binding</keyword>
<proteinExistence type="predicted"/>
<organism evidence="4 5">
    <name type="scientific">Aedoeadaptatus ivorii</name>
    <dbReference type="NCBI Taxonomy" id="54006"/>
    <lineage>
        <taxon>Bacteria</taxon>
        <taxon>Bacillati</taxon>
        <taxon>Bacillota</taxon>
        <taxon>Tissierellia</taxon>
        <taxon>Tissierellales</taxon>
        <taxon>Peptoniphilaceae</taxon>
        <taxon>Aedoeadaptatus</taxon>
    </lineage>
</organism>
<dbReference type="OrthoDB" id="9786287at2"/>
<dbReference type="InterPro" id="IPR050197">
    <property type="entry name" value="Aldolase_class_II_sugar_metab"/>
</dbReference>
<dbReference type="InterPro" id="IPR036409">
    <property type="entry name" value="Aldolase_II/adducin_N_sf"/>
</dbReference>
<dbReference type="EMBL" id="LR134523">
    <property type="protein sequence ID" value="VEJ35872.1"/>
    <property type="molecule type" value="Genomic_DNA"/>
</dbReference>
<evidence type="ECO:0000313" key="4">
    <source>
        <dbReference type="EMBL" id="VEJ35872.1"/>
    </source>
</evidence>
<dbReference type="Gene3D" id="3.40.225.10">
    <property type="entry name" value="Class II aldolase/adducin N-terminal domain"/>
    <property type="match status" value="1"/>
</dbReference>
<evidence type="ECO:0000256" key="1">
    <source>
        <dbReference type="ARBA" id="ARBA00022723"/>
    </source>
</evidence>
<dbReference type="KEGG" id="piv:NCTC13079_01056"/>
<gene>
    <name evidence="4" type="primary">fucA</name>
    <name evidence="4" type="ORF">NCTC13079_01056</name>
</gene>
<name>A0A3S4YVP4_9FIRM</name>
<evidence type="ECO:0000259" key="3">
    <source>
        <dbReference type="SMART" id="SM01007"/>
    </source>
</evidence>
<dbReference type="RefSeq" id="WP_126465626.1">
    <property type="nucleotide sequence ID" value="NZ_JAUSWF010000003.1"/>
</dbReference>
<dbReference type="GO" id="GO:0019323">
    <property type="term" value="P:pentose catabolic process"/>
    <property type="evidence" value="ECO:0007669"/>
    <property type="project" value="TreeGrafter"/>
</dbReference>